<dbReference type="AlphaFoldDB" id="A0A0F5PWK0"/>
<keyword evidence="3" id="KW-1185">Reference proteome</keyword>
<reference evidence="1 3" key="1">
    <citation type="submission" date="2015-03" db="EMBL/GenBank/DDBJ databases">
        <authorList>
            <person name="Lepp D."/>
            <person name="Hassan Y.I."/>
            <person name="Li X.-Z."/>
            <person name="Zhou T."/>
        </authorList>
    </citation>
    <scope>NUCLEOTIDE SEQUENCE [LARGE SCALE GENOMIC DNA]</scope>
    <source>
        <strain evidence="1 3">Cr7-05</strain>
    </source>
</reference>
<organism evidence="2 4">
    <name type="scientific">Devosia psychrophila</name>
    <dbReference type="NCBI Taxonomy" id="728005"/>
    <lineage>
        <taxon>Bacteria</taxon>
        <taxon>Pseudomonadati</taxon>
        <taxon>Pseudomonadota</taxon>
        <taxon>Alphaproteobacteria</taxon>
        <taxon>Hyphomicrobiales</taxon>
        <taxon>Devosiaceae</taxon>
        <taxon>Devosia</taxon>
    </lineage>
</organism>
<dbReference type="PATRIC" id="fig|728005.3.peg.598"/>
<gene>
    <name evidence="2" type="ORF">SAMN04488059_1305</name>
    <name evidence="1" type="ORF">WH91_12200</name>
</gene>
<dbReference type="Proteomes" id="UP000182258">
    <property type="component" value="Unassembled WGS sequence"/>
</dbReference>
<evidence type="ECO:0000313" key="3">
    <source>
        <dbReference type="Proteomes" id="UP000033519"/>
    </source>
</evidence>
<evidence type="ECO:0000313" key="4">
    <source>
        <dbReference type="Proteomes" id="UP000182258"/>
    </source>
</evidence>
<sequence length="66" mass="7289">MEPWAAHIEAHVIKAIEADPRLSDVARISRQMQIAQDIAKNMKRRHPSLRGLVAAIGGTNPQNDHG</sequence>
<dbReference type="Proteomes" id="UP000033519">
    <property type="component" value="Unassembled WGS sequence"/>
</dbReference>
<proteinExistence type="predicted"/>
<evidence type="ECO:0000313" key="2">
    <source>
        <dbReference type="EMBL" id="SFD22221.1"/>
    </source>
</evidence>
<reference evidence="2 4" key="2">
    <citation type="submission" date="2016-10" db="EMBL/GenBank/DDBJ databases">
        <authorList>
            <person name="de Groot N.N."/>
        </authorList>
    </citation>
    <scope>NUCLEOTIDE SEQUENCE [LARGE SCALE GENOMIC DNA]</scope>
    <source>
        <strain evidence="2 4">CGMCC 1.10210</strain>
    </source>
</reference>
<dbReference type="EMBL" id="LAPV01000128">
    <property type="protein sequence ID" value="KKC32781.1"/>
    <property type="molecule type" value="Genomic_DNA"/>
</dbReference>
<dbReference type="RefSeq" id="WP_046171281.1">
    <property type="nucleotide sequence ID" value="NZ_FOMB01000030.1"/>
</dbReference>
<name>A0A0F5PWK0_9HYPH</name>
<dbReference type="EMBL" id="FOMB01000030">
    <property type="protein sequence ID" value="SFD22221.1"/>
    <property type="molecule type" value="Genomic_DNA"/>
</dbReference>
<protein>
    <submittedName>
        <fullName evidence="2">Uncharacterized protein</fullName>
    </submittedName>
</protein>
<accession>A0A0F5PWK0</accession>
<evidence type="ECO:0000313" key="1">
    <source>
        <dbReference type="EMBL" id="KKC32781.1"/>
    </source>
</evidence>